<dbReference type="GO" id="GO:0016780">
    <property type="term" value="F:phosphotransferase activity, for other substituted phosphate groups"/>
    <property type="evidence" value="ECO:0007669"/>
    <property type="project" value="TreeGrafter"/>
</dbReference>
<feature type="transmembrane region" description="Helical" evidence="8">
    <location>
        <begin position="134"/>
        <end position="152"/>
    </location>
</feature>
<sequence>MTKSPTILEAPDEPTDRQHPGVRETNNALAGLVRVGWIGTVIAVSIDILAASAAVAIGLWWSSVSESLPPSSWVVALFVPLVVVLFAVQSLYRHKLNRNFIDEVGPIETNVALASILVLGITTLAQAPQLSGPVVSKTWFCAAVLMPIPRFIHSRIQKRMRLNRRFMAPTLIIGSGEVANRIVERLRARPEYGLLPVGLLDAENSAATAAADTDVPIIGPPEKIGAAIESTGAAAVLIAFSRVSDESLTRVVRIAHRHKARVWVVPRMFDAVAERATVDHLGGLPLMSLPSADPHGWQFNAKHVIDRVGAALGLLAISPVLITLAVLVRLSSPGPIFYKQDRIGRDGRVFQCLKFRSMRPATASDGDFELKSRSAPGGVEGDDRRTGIGKIMRSTSLDELPQLINVLKGEMSLVGPRPERPQFVEFFEIQIHRYGERHRVKAGMTGWAQVHGLRGQTSIADRVEWDNYYIENWSLALDLKILLLTVPAVLRGSE</sequence>
<evidence type="ECO:0000256" key="7">
    <source>
        <dbReference type="SAM" id="MobiDB-lite"/>
    </source>
</evidence>
<evidence type="ECO:0000313" key="11">
    <source>
        <dbReference type="Proteomes" id="UP000465785"/>
    </source>
</evidence>
<proteinExistence type="inferred from homology"/>
<evidence type="ECO:0000256" key="4">
    <source>
        <dbReference type="ARBA" id="ARBA00022692"/>
    </source>
</evidence>
<keyword evidence="4 8" id="KW-0812">Transmembrane</keyword>
<dbReference type="Pfam" id="PF02397">
    <property type="entry name" value="Bac_transf"/>
    <property type="match status" value="1"/>
</dbReference>
<accession>A0A9W4B111</accession>
<dbReference type="PANTHER" id="PTHR30576:SF0">
    <property type="entry name" value="UNDECAPRENYL-PHOSPHATE N-ACETYLGALACTOSAMINYL 1-PHOSPHATE TRANSFERASE-RELATED"/>
    <property type="match status" value="1"/>
</dbReference>
<organism evidence="10 11">
    <name type="scientific">Mycobacterium gallinarum</name>
    <dbReference type="NCBI Taxonomy" id="39689"/>
    <lineage>
        <taxon>Bacteria</taxon>
        <taxon>Bacillati</taxon>
        <taxon>Actinomycetota</taxon>
        <taxon>Actinomycetes</taxon>
        <taxon>Mycobacteriales</taxon>
        <taxon>Mycobacteriaceae</taxon>
        <taxon>Mycobacterium</taxon>
    </lineage>
</organism>
<evidence type="ECO:0000313" key="10">
    <source>
        <dbReference type="EMBL" id="BBY91980.1"/>
    </source>
</evidence>
<dbReference type="Pfam" id="PF13727">
    <property type="entry name" value="CoA_binding_3"/>
    <property type="match status" value="1"/>
</dbReference>
<evidence type="ECO:0000256" key="6">
    <source>
        <dbReference type="ARBA" id="ARBA00023136"/>
    </source>
</evidence>
<dbReference type="Proteomes" id="UP000465785">
    <property type="component" value="Chromosome"/>
</dbReference>
<dbReference type="AlphaFoldDB" id="A0A9W4B111"/>
<dbReference type="RefSeq" id="WP_163728344.1">
    <property type="nucleotide sequence ID" value="NZ_AP022601.1"/>
</dbReference>
<keyword evidence="3" id="KW-0808">Transferase</keyword>
<keyword evidence="6 8" id="KW-0472">Membrane</keyword>
<comment type="similarity">
    <text evidence="2">Belongs to the bacterial sugar transferase family.</text>
</comment>
<keyword evidence="5 8" id="KW-1133">Transmembrane helix</keyword>
<gene>
    <name evidence="10" type="ORF">MGALJ_16490</name>
</gene>
<dbReference type="InterPro" id="IPR003362">
    <property type="entry name" value="Bact_transf"/>
</dbReference>
<dbReference type="GO" id="GO:0016020">
    <property type="term" value="C:membrane"/>
    <property type="evidence" value="ECO:0007669"/>
    <property type="project" value="UniProtKB-SubCell"/>
</dbReference>
<feature type="transmembrane region" description="Helical" evidence="8">
    <location>
        <begin position="35"/>
        <end position="61"/>
    </location>
</feature>
<dbReference type="InterPro" id="IPR017475">
    <property type="entry name" value="EPS_sugar_tfrase"/>
</dbReference>
<name>A0A9W4B111_9MYCO</name>
<evidence type="ECO:0000256" key="3">
    <source>
        <dbReference type="ARBA" id="ARBA00022679"/>
    </source>
</evidence>
<evidence type="ECO:0000256" key="5">
    <source>
        <dbReference type="ARBA" id="ARBA00022989"/>
    </source>
</evidence>
<dbReference type="PANTHER" id="PTHR30576">
    <property type="entry name" value="COLANIC BIOSYNTHESIS UDP-GLUCOSE LIPID CARRIER TRANSFERASE"/>
    <property type="match status" value="1"/>
</dbReference>
<feature type="region of interest" description="Disordered" evidence="7">
    <location>
        <begin position="1"/>
        <end position="23"/>
    </location>
</feature>
<feature type="transmembrane region" description="Helical" evidence="8">
    <location>
        <begin position="73"/>
        <end position="92"/>
    </location>
</feature>
<reference evidence="10 11" key="1">
    <citation type="journal article" date="2019" name="Emerg. Microbes Infect.">
        <title>Comprehensive subspecies identification of 175 nontuberculous mycobacteria species based on 7547 genomic profiles.</title>
        <authorList>
            <person name="Matsumoto Y."/>
            <person name="Kinjo T."/>
            <person name="Motooka D."/>
            <person name="Nabeya D."/>
            <person name="Jung N."/>
            <person name="Uechi K."/>
            <person name="Horii T."/>
            <person name="Iida T."/>
            <person name="Fujita J."/>
            <person name="Nakamura S."/>
        </authorList>
    </citation>
    <scope>NUCLEOTIDE SEQUENCE [LARGE SCALE GENOMIC DNA]</scope>
    <source>
        <strain evidence="10 11">JCM 6399</strain>
    </source>
</reference>
<dbReference type="NCBIfam" id="TIGR03025">
    <property type="entry name" value="EPS_sugtrans"/>
    <property type="match status" value="1"/>
</dbReference>
<evidence type="ECO:0000256" key="1">
    <source>
        <dbReference type="ARBA" id="ARBA00004141"/>
    </source>
</evidence>
<feature type="domain" description="Bacterial sugar transferase" evidence="9">
    <location>
        <begin position="302"/>
        <end position="490"/>
    </location>
</feature>
<dbReference type="EMBL" id="AP022601">
    <property type="protein sequence ID" value="BBY91980.1"/>
    <property type="molecule type" value="Genomic_DNA"/>
</dbReference>
<evidence type="ECO:0000259" key="9">
    <source>
        <dbReference type="Pfam" id="PF02397"/>
    </source>
</evidence>
<feature type="transmembrane region" description="Helical" evidence="8">
    <location>
        <begin position="308"/>
        <end position="330"/>
    </location>
</feature>
<feature type="transmembrane region" description="Helical" evidence="8">
    <location>
        <begin position="104"/>
        <end position="128"/>
    </location>
</feature>
<dbReference type="Gene3D" id="3.40.50.720">
    <property type="entry name" value="NAD(P)-binding Rossmann-like Domain"/>
    <property type="match status" value="1"/>
</dbReference>
<protein>
    <submittedName>
        <fullName evidence="10">Undecaprenyl-phosphate glucose phosphotransferase</fullName>
    </submittedName>
</protein>
<feature type="region of interest" description="Disordered" evidence="7">
    <location>
        <begin position="366"/>
        <end position="385"/>
    </location>
</feature>
<comment type="subcellular location">
    <subcellularLocation>
        <location evidence="1">Membrane</location>
        <topology evidence="1">Multi-pass membrane protein</topology>
    </subcellularLocation>
</comment>
<evidence type="ECO:0000256" key="8">
    <source>
        <dbReference type="SAM" id="Phobius"/>
    </source>
</evidence>
<evidence type="ECO:0000256" key="2">
    <source>
        <dbReference type="ARBA" id="ARBA00006464"/>
    </source>
</evidence>
<dbReference type="KEGG" id="mgau:MGALJ_16490"/>
<keyword evidence="11" id="KW-1185">Reference proteome</keyword>